<gene>
    <name evidence="2" type="ORF">FQY79_15095</name>
</gene>
<protein>
    <recommendedName>
        <fullName evidence="1">NIPSNAP domain-containing protein</fullName>
    </recommendedName>
</protein>
<keyword evidence="3" id="KW-1185">Reference proteome</keyword>
<dbReference type="EMBL" id="VOHE01000015">
    <property type="protein sequence ID" value="TWT16834.1"/>
    <property type="molecule type" value="Genomic_DNA"/>
</dbReference>
<dbReference type="SUPFAM" id="SSF54909">
    <property type="entry name" value="Dimeric alpha+beta barrel"/>
    <property type="match status" value="1"/>
</dbReference>
<evidence type="ECO:0000259" key="1">
    <source>
        <dbReference type="Pfam" id="PF07978"/>
    </source>
</evidence>
<feature type="domain" description="NIPSNAP" evidence="1">
    <location>
        <begin position="89"/>
        <end position="191"/>
    </location>
</feature>
<comment type="caution">
    <text evidence="2">The sequence shown here is derived from an EMBL/GenBank/DDBJ whole genome shotgun (WGS) entry which is preliminary data.</text>
</comment>
<accession>A0A5C5TS49</accession>
<proteinExistence type="predicted"/>
<dbReference type="InterPro" id="IPR011008">
    <property type="entry name" value="Dimeric_a/b-barrel"/>
</dbReference>
<evidence type="ECO:0000313" key="3">
    <source>
        <dbReference type="Proteomes" id="UP000315949"/>
    </source>
</evidence>
<dbReference type="Proteomes" id="UP000315949">
    <property type="component" value="Unassembled WGS sequence"/>
</dbReference>
<dbReference type="AlphaFoldDB" id="A0A5C5TS49"/>
<reference evidence="2 3" key="1">
    <citation type="submission" date="2019-07" db="EMBL/GenBank/DDBJ databases">
        <title>Luteimonas sp. YD-1 nov., isolated from acidic soil.</title>
        <authorList>
            <person name="Zhou J."/>
        </authorList>
    </citation>
    <scope>NUCLEOTIDE SEQUENCE [LARGE SCALE GENOMIC DNA]</scope>
    <source>
        <strain evidence="2 3">YD-1</strain>
    </source>
</reference>
<dbReference type="Gene3D" id="3.30.70.100">
    <property type="match status" value="1"/>
</dbReference>
<evidence type="ECO:0000313" key="2">
    <source>
        <dbReference type="EMBL" id="TWT16834.1"/>
    </source>
</evidence>
<name>A0A5C5TS49_9GAMM</name>
<dbReference type="OrthoDB" id="9809695at2"/>
<sequence>MAVPGGAGGDRAPDPCGRAHGQCHLRAAGRADAVRGSAGRRAVRRGITSHPRRPLGAFLAVVVAATLAWSAPAAAADRYLCERQDGLQQLRIYEINRDNRGPFHDRFRDHALRIMQRHGFTVLDMWESDTGDRLQFVYLLSWPDEATMEARWEAFLADGEWIAIKRRTAAESGQLVREANGQPLARLSYSPACDPA</sequence>
<dbReference type="Pfam" id="PF07978">
    <property type="entry name" value="NIPSNAP"/>
    <property type="match status" value="1"/>
</dbReference>
<organism evidence="2 3">
    <name type="scientific">Luteimonas wenzhouensis</name>
    <dbReference type="NCBI Taxonomy" id="2599615"/>
    <lineage>
        <taxon>Bacteria</taxon>
        <taxon>Pseudomonadati</taxon>
        <taxon>Pseudomonadota</taxon>
        <taxon>Gammaproteobacteria</taxon>
        <taxon>Lysobacterales</taxon>
        <taxon>Lysobacteraceae</taxon>
        <taxon>Luteimonas</taxon>
    </lineage>
</organism>
<dbReference type="InterPro" id="IPR012577">
    <property type="entry name" value="NIPSNAP"/>
</dbReference>